<dbReference type="InterPro" id="IPR001304">
    <property type="entry name" value="C-type_lectin-like"/>
</dbReference>
<dbReference type="EMBL" id="BTRK01000001">
    <property type="protein sequence ID" value="GMR33211.1"/>
    <property type="molecule type" value="Genomic_DNA"/>
</dbReference>
<feature type="non-terminal residue" evidence="3">
    <location>
        <position position="1"/>
    </location>
</feature>
<feature type="chain" id="PRO_5043045285" description="C-type lectin domain-containing protein" evidence="1">
    <location>
        <begin position="22"/>
        <end position="145"/>
    </location>
</feature>
<evidence type="ECO:0000313" key="4">
    <source>
        <dbReference type="Proteomes" id="UP001328107"/>
    </source>
</evidence>
<sequence length="145" mass="15348">PSTVMQSAALILATIAGVTLSACDSDWTQSGDKCLKLIPTPKTWFELSMACAYQGGRLASIASPAENEAVRRIAAGHEIYIGGLSYKLGPWSWSDDTPFGYSNWAAGSEPTPTPARSCIKMNPSGQWFNNCCRTPPAAGVCSKSA</sequence>
<evidence type="ECO:0000313" key="3">
    <source>
        <dbReference type="EMBL" id="GMR33211.1"/>
    </source>
</evidence>
<comment type="caution">
    <text evidence="3">The sequence shown here is derived from an EMBL/GenBank/DDBJ whole genome shotgun (WGS) entry which is preliminary data.</text>
</comment>
<dbReference type="InterPro" id="IPR050111">
    <property type="entry name" value="C-type_lectin/snaclec_domain"/>
</dbReference>
<dbReference type="PANTHER" id="PTHR22803">
    <property type="entry name" value="MANNOSE, PHOSPHOLIPASE, LECTIN RECEPTOR RELATED"/>
    <property type="match status" value="1"/>
</dbReference>
<dbReference type="SMART" id="SM00034">
    <property type="entry name" value="CLECT"/>
    <property type="match status" value="1"/>
</dbReference>
<dbReference type="Pfam" id="PF00059">
    <property type="entry name" value="Lectin_C"/>
    <property type="match status" value="1"/>
</dbReference>
<dbReference type="CDD" id="cd00037">
    <property type="entry name" value="CLECT"/>
    <property type="match status" value="1"/>
</dbReference>
<name>A0AAN4Z3F4_9BILA</name>
<feature type="signal peptide" evidence="1">
    <location>
        <begin position="1"/>
        <end position="21"/>
    </location>
</feature>
<organism evidence="3 4">
    <name type="scientific">Pristionchus mayeri</name>
    <dbReference type="NCBI Taxonomy" id="1317129"/>
    <lineage>
        <taxon>Eukaryota</taxon>
        <taxon>Metazoa</taxon>
        <taxon>Ecdysozoa</taxon>
        <taxon>Nematoda</taxon>
        <taxon>Chromadorea</taxon>
        <taxon>Rhabditida</taxon>
        <taxon>Rhabditina</taxon>
        <taxon>Diplogasteromorpha</taxon>
        <taxon>Diplogasteroidea</taxon>
        <taxon>Neodiplogasteridae</taxon>
        <taxon>Pristionchus</taxon>
    </lineage>
</organism>
<dbReference type="Proteomes" id="UP001328107">
    <property type="component" value="Unassembled WGS sequence"/>
</dbReference>
<feature type="domain" description="C-type lectin" evidence="2">
    <location>
        <begin position="30"/>
        <end position="132"/>
    </location>
</feature>
<evidence type="ECO:0000259" key="2">
    <source>
        <dbReference type="PROSITE" id="PS50041"/>
    </source>
</evidence>
<gene>
    <name evidence="3" type="ORF">PMAYCL1PPCAC_03406</name>
</gene>
<keyword evidence="1" id="KW-0732">Signal</keyword>
<evidence type="ECO:0000256" key="1">
    <source>
        <dbReference type="SAM" id="SignalP"/>
    </source>
</evidence>
<dbReference type="SUPFAM" id="SSF56436">
    <property type="entry name" value="C-type lectin-like"/>
    <property type="match status" value="1"/>
</dbReference>
<dbReference type="AlphaFoldDB" id="A0AAN4Z3F4"/>
<dbReference type="PROSITE" id="PS50041">
    <property type="entry name" value="C_TYPE_LECTIN_2"/>
    <property type="match status" value="1"/>
</dbReference>
<dbReference type="InterPro" id="IPR016187">
    <property type="entry name" value="CTDL_fold"/>
</dbReference>
<keyword evidence="4" id="KW-1185">Reference proteome</keyword>
<reference evidence="4" key="1">
    <citation type="submission" date="2022-10" db="EMBL/GenBank/DDBJ databases">
        <title>Genome assembly of Pristionchus species.</title>
        <authorList>
            <person name="Yoshida K."/>
            <person name="Sommer R.J."/>
        </authorList>
    </citation>
    <scope>NUCLEOTIDE SEQUENCE [LARGE SCALE GENOMIC DNA]</scope>
    <source>
        <strain evidence="4">RS5460</strain>
    </source>
</reference>
<protein>
    <recommendedName>
        <fullName evidence="2">C-type lectin domain-containing protein</fullName>
    </recommendedName>
</protein>
<dbReference type="Gene3D" id="3.10.100.10">
    <property type="entry name" value="Mannose-Binding Protein A, subunit A"/>
    <property type="match status" value="1"/>
</dbReference>
<proteinExistence type="predicted"/>
<accession>A0AAN4Z3F4</accession>
<dbReference type="InterPro" id="IPR016186">
    <property type="entry name" value="C-type_lectin-like/link_sf"/>
</dbReference>